<keyword evidence="5" id="KW-1185">Reference proteome</keyword>
<dbReference type="EMBL" id="JANFPI010000005">
    <property type="protein sequence ID" value="MCX8998584.1"/>
    <property type="molecule type" value="Genomic_DNA"/>
</dbReference>
<evidence type="ECO:0000313" key="4">
    <source>
        <dbReference type="EMBL" id="MCX8998584.1"/>
    </source>
</evidence>
<dbReference type="EMBL" id="JANFPI010000001">
    <property type="protein sequence ID" value="MCX8996377.1"/>
    <property type="molecule type" value="Genomic_DNA"/>
</dbReference>
<reference evidence="3" key="1">
    <citation type="submission" date="2022-07" db="EMBL/GenBank/DDBJ databases">
        <title>Ectorhizobium quercum gen.nov., sp. nov.</title>
        <authorList>
            <person name="Ma T."/>
            <person name="Li Y."/>
        </authorList>
    </citation>
    <scope>NUCLEOTIDE SEQUENCE</scope>
    <source>
        <strain evidence="3">BDR2-2</strain>
    </source>
</reference>
<evidence type="ECO:0000313" key="3">
    <source>
        <dbReference type="EMBL" id="MCX8996377.1"/>
    </source>
</evidence>
<name>A0AAE3N041_9HYPH</name>
<dbReference type="Pfam" id="PF16998">
    <property type="entry name" value="17kDa_Anti_2"/>
    <property type="match status" value="1"/>
</dbReference>
<sequence>MSFDFFDSRTDSSVTTNSVPQKKSQEAVSDEATVRNAVTSADLAKLGQSPLPWANASTGSAGVVTAINENRIGGTLCRSFSTTRHAYDGIAAFTGDTCLDANGEWKLVRFTRQN</sequence>
<gene>
    <name evidence="3" type="ORF">NOF55_04585</name>
    <name evidence="4" type="ORF">NOF55_15840</name>
</gene>
<evidence type="ECO:0000256" key="1">
    <source>
        <dbReference type="SAM" id="MobiDB-lite"/>
    </source>
</evidence>
<protein>
    <submittedName>
        <fullName evidence="3">RT0821/Lpp0805 family surface protein</fullName>
    </submittedName>
</protein>
<feature type="region of interest" description="Disordered" evidence="1">
    <location>
        <begin position="1"/>
        <end position="32"/>
    </location>
</feature>
<feature type="domain" description="Surface antigen" evidence="2">
    <location>
        <begin position="7"/>
        <end position="112"/>
    </location>
</feature>
<accession>A0AAE3N041</accession>
<evidence type="ECO:0000313" key="5">
    <source>
        <dbReference type="Proteomes" id="UP001208771"/>
    </source>
</evidence>
<dbReference type="Proteomes" id="UP001208771">
    <property type="component" value="Unassembled WGS sequence"/>
</dbReference>
<feature type="compositionally biased region" description="Basic and acidic residues" evidence="1">
    <location>
        <begin position="1"/>
        <end position="10"/>
    </location>
</feature>
<evidence type="ECO:0000259" key="2">
    <source>
        <dbReference type="Pfam" id="PF16998"/>
    </source>
</evidence>
<organism evidence="3 5">
    <name type="scientific">Ectorhizobium quercum</name>
    <dbReference type="NCBI Taxonomy" id="2965071"/>
    <lineage>
        <taxon>Bacteria</taxon>
        <taxon>Pseudomonadati</taxon>
        <taxon>Pseudomonadota</taxon>
        <taxon>Alphaproteobacteria</taxon>
        <taxon>Hyphomicrobiales</taxon>
        <taxon>Rhizobiaceae</taxon>
        <taxon>Ectorhizobium</taxon>
    </lineage>
</organism>
<comment type="caution">
    <text evidence="3">The sequence shown here is derived from an EMBL/GenBank/DDBJ whole genome shotgun (WGS) entry which is preliminary data.</text>
</comment>
<dbReference type="AlphaFoldDB" id="A0AAE3N041"/>
<proteinExistence type="predicted"/>
<dbReference type="InterPro" id="IPR032635">
    <property type="entry name" value="Anti_2"/>
</dbReference>